<evidence type="ECO:0000259" key="1">
    <source>
        <dbReference type="PROSITE" id="PS50878"/>
    </source>
</evidence>
<dbReference type="PROSITE" id="PS50878">
    <property type="entry name" value="RT_POL"/>
    <property type="match status" value="1"/>
</dbReference>
<protein>
    <recommendedName>
        <fullName evidence="1">Reverse transcriptase domain-containing protein</fullName>
    </recommendedName>
</protein>
<dbReference type="Pfam" id="PF00078">
    <property type="entry name" value="RVT_1"/>
    <property type="match status" value="1"/>
</dbReference>
<dbReference type="CDD" id="cd01650">
    <property type="entry name" value="RT_nLTR_like"/>
    <property type="match status" value="1"/>
</dbReference>
<dbReference type="GeneTree" id="ENSGT00940000165023"/>
<evidence type="ECO:0000313" key="3">
    <source>
        <dbReference type="Proteomes" id="UP001108240"/>
    </source>
</evidence>
<accession>A0A9J8CEI8</accession>
<name>A0A9J8CEI8_CYPCA</name>
<dbReference type="InterPro" id="IPR000477">
    <property type="entry name" value="RT_dom"/>
</dbReference>
<dbReference type="PANTHER" id="PTHR31635">
    <property type="entry name" value="REVERSE TRANSCRIPTASE DOMAIN-CONTAINING PROTEIN-RELATED"/>
    <property type="match status" value="1"/>
</dbReference>
<dbReference type="InterPro" id="IPR043502">
    <property type="entry name" value="DNA/RNA_pol_sf"/>
</dbReference>
<proteinExistence type="predicted"/>
<sequence length="898" mass="102972">MFLLPQEYIPFVNLCNIGSILISDHAPVYLSLSIGQGLHQHKHWRFNSSLLNNNDACSNIKEWFKYYITDNAASDVSPAVMWDAAKAVIRGNIISYTSARKRATKERMMGLMSELSKFEQLHKQHPSEDNLKKLHDIRNQLNILQTEHIKKLLSFTKQKYFEFGNKPSRLLAHQLKKEHAERIIKVIRNSNGQLTYDTKLINQAFAEFYDKLYYSENPSDSNIQTFLDSISLPSLAEEDRAYLDALPTSLEVQKTIKSLASGKNPGLDGFPSEFYNAFWPQIEPLFMPMVNDFFENGNLPETMKTAIITLIHKIDKDATECMSYRPISLLPVDLKIISKLLASRLEKILPNLIHSDQTGFVKGRYGSDNIRRLLNIIDYSKCNNLKTLIVSLDAEKAFDRIEWKFLFAALKKFNLSDKFIFLIKNLYSNPLAKICTNNLMSEEIVLKRGCRQGCPLSPLLFNLAIEPLAEAIRSRHDVSGVCIANTVHKISLYADDILLYLTKPDQSIPATLSIINDFGNISGYKINYTKSNACLLSSSISENLCSISPFTWSQMGFKYLGVVITSNLEDLYSNNYLPLNKKIKDDLDYWSLLPISLLGRINVVKMNVLPRYNYLFQSLPCYLNKAFFKTLNKQISSFIWNNHPPRIALKTLCKSKENGGLGLPDFQLYYWAAQTKSIISWVHSRDNAQWTDIEKQAIYPLSFTSLPYINNIKRINGCVKTFVIYNIMKVWQEIKRFCSLHSKISILAPLSFNPDLPASMGNTLFTKWKDQGIVSFKQVLTKGTLKSFTELKSEFDIDNKDFYKYLQLRHLINDLLVKGHISLELSKLDTILENTSVLKGKMSEIYAILRVQAASSLTSLKSVWQKDLGCNFDDEQWDIIYKNVFFSFSSNKIIEQNY</sequence>
<dbReference type="Proteomes" id="UP001108240">
    <property type="component" value="Unplaced"/>
</dbReference>
<dbReference type="Ensembl" id="ENSCCRT00000199846.1">
    <property type="protein sequence ID" value="ENSCCRP00000167728.1"/>
    <property type="gene ID" value="ENSCCRG00000069076.1"/>
</dbReference>
<dbReference type="AlphaFoldDB" id="A0A9J8CEI8"/>
<dbReference type="OMA" id="AFFNICK"/>
<evidence type="ECO:0000313" key="2">
    <source>
        <dbReference type="Ensembl" id="ENSCCRP00000167728.1"/>
    </source>
</evidence>
<organism evidence="2 3">
    <name type="scientific">Cyprinus carpio carpio</name>
    <dbReference type="NCBI Taxonomy" id="630221"/>
    <lineage>
        <taxon>Eukaryota</taxon>
        <taxon>Metazoa</taxon>
        <taxon>Chordata</taxon>
        <taxon>Craniata</taxon>
        <taxon>Vertebrata</taxon>
        <taxon>Euteleostomi</taxon>
        <taxon>Actinopterygii</taxon>
        <taxon>Neopterygii</taxon>
        <taxon>Teleostei</taxon>
        <taxon>Ostariophysi</taxon>
        <taxon>Cypriniformes</taxon>
        <taxon>Cyprinidae</taxon>
        <taxon>Cyprininae</taxon>
        <taxon>Cyprinus</taxon>
    </lineage>
</organism>
<keyword evidence="3" id="KW-1185">Reference proteome</keyword>
<dbReference type="SUPFAM" id="SSF56672">
    <property type="entry name" value="DNA/RNA polymerases"/>
    <property type="match status" value="1"/>
</dbReference>
<dbReference type="PANTHER" id="PTHR31635:SF196">
    <property type="entry name" value="REVERSE TRANSCRIPTASE DOMAIN-CONTAINING PROTEIN-RELATED"/>
    <property type="match status" value="1"/>
</dbReference>
<reference evidence="2" key="2">
    <citation type="submission" date="2025-09" db="UniProtKB">
        <authorList>
            <consortium name="Ensembl"/>
        </authorList>
    </citation>
    <scope>IDENTIFICATION</scope>
</reference>
<reference evidence="2" key="1">
    <citation type="submission" date="2025-08" db="UniProtKB">
        <authorList>
            <consortium name="Ensembl"/>
        </authorList>
    </citation>
    <scope>IDENTIFICATION</scope>
</reference>
<feature type="domain" description="Reverse transcriptase" evidence="1">
    <location>
        <begin position="292"/>
        <end position="564"/>
    </location>
</feature>